<keyword evidence="9" id="KW-0998">Cell outer membrane</keyword>
<evidence type="ECO:0000256" key="3">
    <source>
        <dbReference type="ARBA" id="ARBA00022448"/>
    </source>
</evidence>
<evidence type="ECO:0000313" key="10">
    <source>
        <dbReference type="EMBL" id="ASD64344.1"/>
    </source>
</evidence>
<comment type="subcellular location">
    <subcellularLocation>
        <location evidence="1">Cell outer membrane</location>
        <topology evidence="1">Multi-pass membrane protein</topology>
    </subcellularLocation>
</comment>
<gene>
    <name evidence="10" type="ORF">B9G79_12595</name>
</gene>
<evidence type="ECO:0000256" key="1">
    <source>
        <dbReference type="ARBA" id="ARBA00004571"/>
    </source>
</evidence>
<dbReference type="SUPFAM" id="SSF56935">
    <property type="entry name" value="Porins"/>
    <property type="match status" value="1"/>
</dbReference>
<dbReference type="OrthoDB" id="106611at2"/>
<dbReference type="PANTHER" id="PTHR38762:SF1">
    <property type="entry name" value="CRYPTIC OUTER MEMBRANE PORIN BGLH-RELATED"/>
    <property type="match status" value="1"/>
</dbReference>
<evidence type="ECO:0000256" key="5">
    <source>
        <dbReference type="ARBA" id="ARBA00022692"/>
    </source>
</evidence>
<dbReference type="Pfam" id="PF02264">
    <property type="entry name" value="LamB"/>
    <property type="match status" value="1"/>
</dbReference>
<evidence type="ECO:0000256" key="8">
    <source>
        <dbReference type="ARBA" id="ARBA00023136"/>
    </source>
</evidence>
<dbReference type="GO" id="GO:0015774">
    <property type="term" value="P:polysaccharide transport"/>
    <property type="evidence" value="ECO:0007669"/>
    <property type="project" value="TreeGrafter"/>
</dbReference>
<dbReference type="GO" id="GO:0006811">
    <property type="term" value="P:monoatomic ion transport"/>
    <property type="evidence" value="ECO:0007669"/>
    <property type="project" value="UniProtKB-KW"/>
</dbReference>
<dbReference type="GO" id="GO:0015144">
    <property type="term" value="F:carbohydrate transmembrane transporter activity"/>
    <property type="evidence" value="ECO:0007669"/>
    <property type="project" value="TreeGrafter"/>
</dbReference>
<keyword evidence="6" id="KW-0406">Ion transport</keyword>
<keyword evidence="3" id="KW-0813">Transport</keyword>
<keyword evidence="7" id="KW-0626">Porin</keyword>
<dbReference type="PANTHER" id="PTHR38762">
    <property type="entry name" value="CRYPTIC OUTER MEMBRANE PORIN BGLH-RELATED"/>
    <property type="match status" value="1"/>
</dbReference>
<sequence length="447" mass="49730">MRKVFSGADFMGIPQLFQGNSMKTITIALLFLILSSTTHAVETTFTGYLRGGSGLNMQGGHMNCFGNAGMPGNFLRLGNECDFYTELAMVFHHVKPTETDPVFFKTQFRMVYSSLGTRQWEAAANRDTSQIEAFVKAGGFTEIPGEFWVGKRFYRDVDLHIFDWYYYADMSGVGAGIEGLPLGEGRFAFAHLIQADDNLNDTNVGRPVLNALDLRWTAVPSFADQKLNFWGVYAWAAGSSTDTEEYVPTNGYSLATRLQGPVWGGNNNFAILYGKGTMRGFNIYADSTVPATDESQNRAWTWRFVEDYTYDVTDRWALMFGLAAEIADSGTDTDSKSQMQAIGVRPIYFVSDRFQWAFEAGYSRINNESEKTGGGDYVGDRDLGRVTAAAQLSVGKSMWGRPVMRAFVSHSFWNDANQGANFIGNRAPAFSDKLSGTNLGYQFEAWF</sequence>
<dbReference type="GO" id="GO:0015288">
    <property type="term" value="F:porin activity"/>
    <property type="evidence" value="ECO:0007669"/>
    <property type="project" value="UniProtKB-KW"/>
</dbReference>
<dbReference type="Gene3D" id="2.40.170.10">
    <property type="entry name" value="Porin, LamB type"/>
    <property type="match status" value="1"/>
</dbReference>
<dbReference type="InterPro" id="IPR003192">
    <property type="entry name" value="Porin_LamB"/>
</dbReference>
<dbReference type="GO" id="GO:0009279">
    <property type="term" value="C:cell outer membrane"/>
    <property type="evidence" value="ECO:0007669"/>
    <property type="project" value="UniProtKB-SubCell"/>
</dbReference>
<reference evidence="10 11" key="1">
    <citation type="submission" date="2017-04" db="EMBL/GenBank/DDBJ databases">
        <title>Whole genome sequence of Bdellovibrio bacteriovorus strain SSB218315.</title>
        <authorList>
            <person name="Oyedara O."/>
            <person name="Rodriguez-Perez M.A."/>
        </authorList>
    </citation>
    <scope>NUCLEOTIDE SEQUENCE [LARGE SCALE GENOMIC DNA]</scope>
    <source>
        <strain evidence="10 11">SSB218315</strain>
    </source>
</reference>
<comment type="similarity">
    <text evidence="2">Belongs to the porin LamB (TC 1.B.3) family.</text>
</comment>
<evidence type="ECO:0000256" key="6">
    <source>
        <dbReference type="ARBA" id="ARBA00023065"/>
    </source>
</evidence>
<keyword evidence="4" id="KW-1134">Transmembrane beta strand</keyword>
<evidence type="ECO:0000313" key="11">
    <source>
        <dbReference type="Proteomes" id="UP000197003"/>
    </source>
</evidence>
<dbReference type="Proteomes" id="UP000197003">
    <property type="component" value="Chromosome"/>
</dbReference>
<evidence type="ECO:0000256" key="9">
    <source>
        <dbReference type="ARBA" id="ARBA00023237"/>
    </source>
</evidence>
<name>A0A1Z3NA43_BDEBC</name>
<dbReference type="InterPro" id="IPR036998">
    <property type="entry name" value="Porin_LamB_sf"/>
</dbReference>
<proteinExistence type="inferred from homology"/>
<dbReference type="AlphaFoldDB" id="A0A1Z3NA43"/>
<keyword evidence="8" id="KW-0472">Membrane</keyword>
<accession>A0A1Z3NA43</accession>
<keyword evidence="5" id="KW-0812">Transmembrane</keyword>
<dbReference type="EMBL" id="CP020946">
    <property type="protein sequence ID" value="ASD64344.1"/>
    <property type="molecule type" value="Genomic_DNA"/>
</dbReference>
<dbReference type="CDD" id="cd01346">
    <property type="entry name" value="Maltoporin-like"/>
    <property type="match status" value="1"/>
</dbReference>
<evidence type="ECO:0000256" key="4">
    <source>
        <dbReference type="ARBA" id="ARBA00022452"/>
    </source>
</evidence>
<dbReference type="InterPro" id="IPR050286">
    <property type="entry name" value="G_neg_Bact_CarbUptk_Porin"/>
</dbReference>
<evidence type="ECO:0000256" key="2">
    <source>
        <dbReference type="ARBA" id="ARBA00007055"/>
    </source>
</evidence>
<organism evidence="10 11">
    <name type="scientific">Bdellovibrio bacteriovorus</name>
    <dbReference type="NCBI Taxonomy" id="959"/>
    <lineage>
        <taxon>Bacteria</taxon>
        <taxon>Pseudomonadati</taxon>
        <taxon>Bdellovibrionota</taxon>
        <taxon>Bdellovibrionia</taxon>
        <taxon>Bdellovibrionales</taxon>
        <taxon>Pseudobdellovibrionaceae</taxon>
        <taxon>Bdellovibrio</taxon>
    </lineage>
</organism>
<protein>
    <submittedName>
        <fullName evidence="10">Maltoporin</fullName>
    </submittedName>
</protein>
<evidence type="ECO:0000256" key="7">
    <source>
        <dbReference type="ARBA" id="ARBA00023114"/>
    </source>
</evidence>
<dbReference type="GO" id="GO:0046930">
    <property type="term" value="C:pore complex"/>
    <property type="evidence" value="ECO:0007669"/>
    <property type="project" value="UniProtKB-KW"/>
</dbReference>